<feature type="compositionally biased region" description="Basic and acidic residues" evidence="1">
    <location>
        <begin position="582"/>
        <end position="596"/>
    </location>
</feature>
<dbReference type="EMBL" id="DF237056">
    <property type="protein sequence ID" value="GAQ82324.1"/>
    <property type="molecule type" value="Genomic_DNA"/>
</dbReference>
<evidence type="ECO:0000313" key="2">
    <source>
        <dbReference type="EMBL" id="GAQ82324.1"/>
    </source>
</evidence>
<feature type="region of interest" description="Disordered" evidence="1">
    <location>
        <begin position="489"/>
        <end position="517"/>
    </location>
</feature>
<organism evidence="2 3">
    <name type="scientific">Klebsormidium nitens</name>
    <name type="common">Green alga</name>
    <name type="synonym">Ulothrix nitens</name>
    <dbReference type="NCBI Taxonomy" id="105231"/>
    <lineage>
        <taxon>Eukaryota</taxon>
        <taxon>Viridiplantae</taxon>
        <taxon>Streptophyta</taxon>
        <taxon>Klebsormidiophyceae</taxon>
        <taxon>Klebsormidiales</taxon>
        <taxon>Klebsormidiaceae</taxon>
        <taxon>Klebsormidium</taxon>
    </lineage>
</organism>
<feature type="compositionally biased region" description="Basic and acidic residues" evidence="1">
    <location>
        <begin position="561"/>
        <end position="575"/>
    </location>
</feature>
<dbReference type="OrthoDB" id="542507at2759"/>
<reference evidence="2 3" key="1">
    <citation type="journal article" date="2014" name="Nat. Commun.">
        <title>Klebsormidium flaccidum genome reveals primary factors for plant terrestrial adaptation.</title>
        <authorList>
            <person name="Hori K."/>
            <person name="Maruyama F."/>
            <person name="Fujisawa T."/>
            <person name="Togashi T."/>
            <person name="Yamamoto N."/>
            <person name="Seo M."/>
            <person name="Sato S."/>
            <person name="Yamada T."/>
            <person name="Mori H."/>
            <person name="Tajima N."/>
            <person name="Moriyama T."/>
            <person name="Ikeuchi M."/>
            <person name="Watanabe M."/>
            <person name="Wada H."/>
            <person name="Kobayashi K."/>
            <person name="Saito M."/>
            <person name="Masuda T."/>
            <person name="Sasaki-Sekimoto Y."/>
            <person name="Mashiguchi K."/>
            <person name="Awai K."/>
            <person name="Shimojima M."/>
            <person name="Masuda S."/>
            <person name="Iwai M."/>
            <person name="Nobusawa T."/>
            <person name="Narise T."/>
            <person name="Kondo S."/>
            <person name="Saito H."/>
            <person name="Sato R."/>
            <person name="Murakawa M."/>
            <person name="Ihara Y."/>
            <person name="Oshima-Yamada Y."/>
            <person name="Ohtaka K."/>
            <person name="Satoh M."/>
            <person name="Sonobe K."/>
            <person name="Ishii M."/>
            <person name="Ohtani R."/>
            <person name="Kanamori-Sato M."/>
            <person name="Honoki R."/>
            <person name="Miyazaki D."/>
            <person name="Mochizuki H."/>
            <person name="Umetsu J."/>
            <person name="Higashi K."/>
            <person name="Shibata D."/>
            <person name="Kamiya Y."/>
            <person name="Sato N."/>
            <person name="Nakamura Y."/>
            <person name="Tabata S."/>
            <person name="Ida S."/>
            <person name="Kurokawa K."/>
            <person name="Ohta H."/>
        </authorList>
    </citation>
    <scope>NUCLEOTIDE SEQUENCE [LARGE SCALE GENOMIC DNA]</scope>
    <source>
        <strain evidence="2 3">NIES-2285</strain>
    </source>
</reference>
<dbReference type="AlphaFoldDB" id="A0A1Y1HUM6"/>
<protein>
    <submittedName>
        <fullName evidence="2">Uncharacterized protein</fullName>
    </submittedName>
</protein>
<evidence type="ECO:0000313" key="3">
    <source>
        <dbReference type="Proteomes" id="UP000054558"/>
    </source>
</evidence>
<accession>A0A1Y1HUM6</accession>
<dbReference type="InterPro" id="IPR010903">
    <property type="entry name" value="DUF1517"/>
</dbReference>
<feature type="compositionally biased region" description="Low complexity" evidence="1">
    <location>
        <begin position="356"/>
        <end position="367"/>
    </location>
</feature>
<dbReference type="PANTHER" id="PTHR33975:SF2">
    <property type="entry name" value="MYELIN-ASSOCIATED OLIGODENDROCYTE BASIC PROTEIN"/>
    <property type="match status" value="1"/>
</dbReference>
<dbReference type="STRING" id="105231.A0A1Y1HUM6"/>
<gene>
    <name evidence="2" type="ORF">KFL_001070300</name>
</gene>
<feature type="region of interest" description="Disordered" evidence="1">
    <location>
        <begin position="452"/>
        <end position="471"/>
    </location>
</feature>
<keyword evidence="3" id="KW-1185">Reference proteome</keyword>
<name>A0A1Y1HUM6_KLENI</name>
<feature type="region of interest" description="Disordered" evidence="1">
    <location>
        <begin position="561"/>
        <end position="596"/>
    </location>
</feature>
<dbReference type="PANTHER" id="PTHR33975">
    <property type="entry name" value="MYELIN-ASSOCIATED OLIGODENDROCYTE BASIC PROTEIN"/>
    <property type="match status" value="1"/>
</dbReference>
<dbReference type="Pfam" id="PF07466">
    <property type="entry name" value="DUF1517"/>
    <property type="match status" value="1"/>
</dbReference>
<dbReference type="InterPro" id="IPR053023">
    <property type="entry name" value="FLAP_modulator"/>
</dbReference>
<dbReference type="Proteomes" id="UP000054558">
    <property type="component" value="Unassembled WGS sequence"/>
</dbReference>
<feature type="compositionally biased region" description="Low complexity" evidence="1">
    <location>
        <begin position="267"/>
        <end position="346"/>
    </location>
</feature>
<feature type="region of interest" description="Disordered" evidence="1">
    <location>
        <begin position="259"/>
        <end position="443"/>
    </location>
</feature>
<feature type="compositionally biased region" description="Low complexity" evidence="1">
    <location>
        <begin position="397"/>
        <end position="410"/>
    </location>
</feature>
<evidence type="ECO:0000256" key="1">
    <source>
        <dbReference type="SAM" id="MobiDB-lite"/>
    </source>
</evidence>
<sequence length="800" mass="84507">MAAALSRLQRVSCCTTVTWQPSASAAGRPGATKVYPGTKVVAIERVGVFQPLNAVFRLPVISKGTWHNFPPAVRCVAQVAARDKTGQLTECAPEEQGAVFGTSPVANLFGPAFLSGGTEQVDNALALLLDSYQEPLIEAPPAGATLPLDATCHILTGPSEVVEDSELQAHIDALSEEQAMLRESFQAPHDGPLILPDSLDWRLARLSPVVAVDEPPPETPVQKLQNMLMGTARLLGALVLASALALCTPHPALAARSMGRAGGGGFSSSRSSAGSSRSSSSSSSRSSSSSSSRSSSSSSSRSGSSGSSRSSSLSSGRSSSSNSGRSGSSSSGGSSSSSRRSSSSSGGSSGSGFHWGSTPSSHSSSHSSDSHGHPPTHPNTGGHSLSHSDSHAKSGVKPWSGGAAGKSSGKPPEPNPSPSSSEKRRWFGGGSHEPEEPYLNSHSHSDTLASIHLHLGGPTQPPFSSHPGAYHYSDTHDRLLRAFFRSLSGEDRSKETGGQQQPGAEVPRTPKEAAADAEAQKATLEEVLTILGIAAFEILVVTILALGMHRILMVVFERERPSDDNSGTVRERDGDLVADASRAAERTRDDVSESRAPEGTRVYDFDTEVKNLLTVVKIQVALLGQAKSVQVQMDKLCEEADTGSKEGLHNLLTETLLVILRHSTYWAYGNAQMIPLGYDAAERRYQQIALEERSKAEQETLVNKGGKLTKMPSVRDTDEEPPPNELIVVTVLAAVKGRLEAREGAQRVAARESLKGALQALSQVQANDLEVLDILWVPQEDDDTLTHAELIENFTDLSPM</sequence>
<proteinExistence type="predicted"/>